<keyword evidence="1" id="KW-1133">Transmembrane helix</keyword>
<dbReference type="SMART" id="SM00710">
    <property type="entry name" value="PbH1"/>
    <property type="match status" value="5"/>
</dbReference>
<dbReference type="SUPFAM" id="SSF51126">
    <property type="entry name" value="Pectin lyase-like"/>
    <property type="match status" value="1"/>
</dbReference>
<dbReference type="EMBL" id="BMOK01000008">
    <property type="protein sequence ID" value="GGL56223.1"/>
    <property type="molecule type" value="Genomic_DNA"/>
</dbReference>
<dbReference type="InterPro" id="IPR006626">
    <property type="entry name" value="PbH1"/>
</dbReference>
<keyword evidence="1" id="KW-0472">Membrane</keyword>
<evidence type="ECO:0000313" key="3">
    <source>
        <dbReference type="EMBL" id="GGL56223.1"/>
    </source>
</evidence>
<sequence length="367" mass="39371">MRHRSHTGSFLLIAIVIIFALIMGYAVVHRTKSATPPSSSAAKTSNGDIHTNPAFFQAKDFHVTGDGKTDDTDAIRKAIRAAAAVNGTVYFGEGIYLVSSPISIPKNVSIIGAGKEQTTFKSVNKNTDHVFSLDGNQTLQDIGFDSQIGIMPLGDNINIDECKFKSSVQGIQNAVTVRNLTVTDTLFEGSGYSILSNKQPSYNVRIINCQFLNNNSDDIEINAPSDGWTIENCVFSGITSNTSNAGFGVGVAVGAQNILIKGCLFQDIAGQGIHAEAHSQVMVSNCTFQNNGYVNYPGSPKADIAVLSEANVSVFNCVFLKSTKEYSNLAIYNTDIPVGGTAMVQSSRFSGKKIDTQVKSINNRFLK</sequence>
<gene>
    <name evidence="3" type="ORF">GCM10007968_20390</name>
</gene>
<proteinExistence type="predicted"/>
<dbReference type="Pfam" id="PF12708">
    <property type="entry name" value="Pect-lyase_RHGA_epim"/>
    <property type="match status" value="1"/>
</dbReference>
<dbReference type="InterPro" id="IPR011050">
    <property type="entry name" value="Pectin_lyase_fold/virulence"/>
</dbReference>
<evidence type="ECO:0000313" key="4">
    <source>
        <dbReference type="Proteomes" id="UP000654670"/>
    </source>
</evidence>
<evidence type="ECO:0000256" key="1">
    <source>
        <dbReference type="SAM" id="Phobius"/>
    </source>
</evidence>
<evidence type="ECO:0000259" key="2">
    <source>
        <dbReference type="Pfam" id="PF12708"/>
    </source>
</evidence>
<reference evidence="3" key="1">
    <citation type="journal article" date="2014" name="Int. J. Syst. Evol. Microbiol.">
        <title>Complete genome sequence of Corynebacterium casei LMG S-19264T (=DSM 44701T), isolated from a smear-ripened cheese.</title>
        <authorList>
            <consortium name="US DOE Joint Genome Institute (JGI-PGF)"/>
            <person name="Walter F."/>
            <person name="Albersmeier A."/>
            <person name="Kalinowski J."/>
            <person name="Ruckert C."/>
        </authorList>
    </citation>
    <scope>NUCLEOTIDE SEQUENCE</scope>
    <source>
        <strain evidence="3">JCM 15325</strain>
    </source>
</reference>
<dbReference type="InterPro" id="IPR024535">
    <property type="entry name" value="RHGA/B-epi-like_pectate_lyase"/>
</dbReference>
<feature type="transmembrane region" description="Helical" evidence="1">
    <location>
        <begin position="7"/>
        <end position="28"/>
    </location>
</feature>
<keyword evidence="4" id="KW-1185">Reference proteome</keyword>
<keyword evidence="1" id="KW-0812">Transmembrane</keyword>
<name>A0A917S527_9BACL</name>
<reference evidence="3" key="2">
    <citation type="submission" date="2020-09" db="EMBL/GenBank/DDBJ databases">
        <authorList>
            <person name="Sun Q."/>
            <person name="Ohkuma M."/>
        </authorList>
    </citation>
    <scope>NUCLEOTIDE SEQUENCE</scope>
    <source>
        <strain evidence="3">JCM 15325</strain>
    </source>
</reference>
<dbReference type="RefSeq" id="WP_188803011.1">
    <property type="nucleotide sequence ID" value="NZ_BMOK01000008.1"/>
</dbReference>
<dbReference type="Proteomes" id="UP000654670">
    <property type="component" value="Unassembled WGS sequence"/>
</dbReference>
<feature type="domain" description="Rhamnogalacturonase A/B/Epimerase-like pectate lyase" evidence="2">
    <location>
        <begin position="55"/>
        <end position="291"/>
    </location>
</feature>
<accession>A0A917S527</accession>
<dbReference type="InterPro" id="IPR012334">
    <property type="entry name" value="Pectin_lyas_fold"/>
</dbReference>
<dbReference type="AlphaFoldDB" id="A0A917S527"/>
<protein>
    <recommendedName>
        <fullName evidence="2">Rhamnogalacturonase A/B/Epimerase-like pectate lyase domain-containing protein</fullName>
    </recommendedName>
</protein>
<dbReference type="Gene3D" id="2.160.20.10">
    <property type="entry name" value="Single-stranded right-handed beta-helix, Pectin lyase-like"/>
    <property type="match status" value="1"/>
</dbReference>
<organism evidence="3 4">
    <name type="scientific">Sporolactobacillus putidus</name>
    <dbReference type="NCBI Taxonomy" id="492735"/>
    <lineage>
        <taxon>Bacteria</taxon>
        <taxon>Bacillati</taxon>
        <taxon>Bacillota</taxon>
        <taxon>Bacilli</taxon>
        <taxon>Bacillales</taxon>
        <taxon>Sporolactobacillaceae</taxon>
        <taxon>Sporolactobacillus</taxon>
    </lineage>
</organism>
<comment type="caution">
    <text evidence="3">The sequence shown here is derived from an EMBL/GenBank/DDBJ whole genome shotgun (WGS) entry which is preliminary data.</text>
</comment>